<feature type="coiled-coil region" evidence="1">
    <location>
        <begin position="282"/>
        <end position="309"/>
    </location>
</feature>
<dbReference type="Proteomes" id="UP000185783">
    <property type="component" value="Unassembled WGS sequence"/>
</dbReference>
<dbReference type="STRING" id="197461.A3843_10030"/>
<dbReference type="EMBL" id="LVVZ01000015">
    <property type="protein sequence ID" value="OKL43928.1"/>
    <property type="molecule type" value="Genomic_DNA"/>
</dbReference>
<feature type="compositionally biased region" description="Gly residues" evidence="2">
    <location>
        <begin position="215"/>
        <end position="227"/>
    </location>
</feature>
<accession>A0A1U7JGV4</accession>
<evidence type="ECO:0000256" key="2">
    <source>
        <dbReference type="SAM" id="MobiDB-lite"/>
    </source>
</evidence>
<sequence length="677" mass="69181">MAADKPKTGNTGTGSSTNRSAGTRPSGRTARKSVTIDLEAKEVKVAAEKKAAEEAAKAAASEDAKAKAEEKTQQTAKPDSEPTRAAGSEAKPEKGNETGASGTKTDDKPATSAGTEKQAPAAKSAEPEKTAGKGSLNDTVAKAGSDDAQQGGKATAGSVPKSGAAAKANDTPSKMTAASNASDDKKASTQETSPTDKSSKDDASGKKTSATPPSGGSGSGGGDGNGKQSGSDAGEPPRKSGAGVGALVAAGVIGGLLVVGAGAGLHQMGLISVASPDQIKKQDALQSLVETSQERMQKLEDRIASLQTDLEQTAPDTSLVDQLKERIASFEDTAAANVDQMRAALGEAYDSRMQSLKQGLDELRGYVNEGAAGDGAAVSSLKAALDNLKAQVDDLSESGKAASQEALDTVTQQVTSLQEEASKLQQKASELAELPGDLEKQRAVVSSLETRIAQTAANLQAQVQTQAETKVQLDALVSQLNSLSDTVTTQLDRLEQRVGDASAQERAARAIAVASLQAAVDSGRPYQTELSAVEAVMTGDKAQLGPLKEYASTGIPTRSALMARFGGAARAMSAADVTEQSDGVVDRLMSSAQSLVSIRTPGDNEGTTPRDRLGQMEARVAEGDLKGAIEAYEQLPEPVKAAGAGWVGQVRARLQADALVAQVTDEVLKSLATASQQ</sequence>
<protein>
    <submittedName>
        <fullName evidence="3">Uncharacterized protein</fullName>
    </submittedName>
</protein>
<keyword evidence="4" id="KW-1185">Reference proteome</keyword>
<dbReference type="AlphaFoldDB" id="A0A1U7JGV4"/>
<organism evidence="3 4">
    <name type="scientific">Pseudovibrio exalbescens</name>
    <dbReference type="NCBI Taxonomy" id="197461"/>
    <lineage>
        <taxon>Bacteria</taxon>
        <taxon>Pseudomonadati</taxon>
        <taxon>Pseudomonadota</taxon>
        <taxon>Alphaproteobacteria</taxon>
        <taxon>Hyphomicrobiales</taxon>
        <taxon>Stappiaceae</taxon>
        <taxon>Pseudovibrio</taxon>
    </lineage>
</organism>
<feature type="compositionally biased region" description="Basic and acidic residues" evidence="2">
    <location>
        <begin position="38"/>
        <end position="82"/>
    </location>
</feature>
<dbReference type="PANTHER" id="PTHR23159">
    <property type="entry name" value="CENTROSOMAL PROTEIN 2"/>
    <property type="match status" value="1"/>
</dbReference>
<dbReference type="Gene3D" id="1.10.287.1490">
    <property type="match status" value="1"/>
</dbReference>
<dbReference type="PANTHER" id="PTHR23159:SF31">
    <property type="entry name" value="CENTROSOME-ASSOCIATED PROTEIN CEP250 ISOFORM X1"/>
    <property type="match status" value="1"/>
</dbReference>
<dbReference type="RefSeq" id="WP_028481273.1">
    <property type="nucleotide sequence ID" value="NZ_LVVZ01000015.1"/>
</dbReference>
<gene>
    <name evidence="3" type="ORF">A3843_10030</name>
</gene>
<feature type="region of interest" description="Disordered" evidence="2">
    <location>
        <begin position="1"/>
        <end position="242"/>
    </location>
</feature>
<evidence type="ECO:0000256" key="1">
    <source>
        <dbReference type="SAM" id="Coils"/>
    </source>
</evidence>
<feature type="compositionally biased region" description="Low complexity" evidence="2">
    <location>
        <begin position="8"/>
        <end position="24"/>
    </location>
</feature>
<reference evidence="3 4" key="1">
    <citation type="submission" date="2016-03" db="EMBL/GenBank/DDBJ databases">
        <title>Genome sequence of Nesiotobacter sp. nov., a moderately halophilic alphaproteobacterium isolated from the Yellow Sea, China.</title>
        <authorList>
            <person name="Zhang G."/>
            <person name="Zhang R."/>
        </authorList>
    </citation>
    <scope>NUCLEOTIDE SEQUENCE [LARGE SCALE GENOMIC DNA]</scope>
    <source>
        <strain evidence="3 4">WB1-6</strain>
    </source>
</reference>
<comment type="caution">
    <text evidence="3">The sequence shown here is derived from an EMBL/GenBank/DDBJ whole genome shotgun (WGS) entry which is preliminary data.</text>
</comment>
<keyword evidence="1" id="KW-0175">Coiled coil</keyword>
<evidence type="ECO:0000313" key="3">
    <source>
        <dbReference type="EMBL" id="OKL43928.1"/>
    </source>
</evidence>
<proteinExistence type="predicted"/>
<name>A0A1U7JGV4_9HYPH</name>
<feature type="coiled-coil region" evidence="1">
    <location>
        <begin position="378"/>
        <end position="434"/>
    </location>
</feature>
<evidence type="ECO:0000313" key="4">
    <source>
        <dbReference type="Proteomes" id="UP000185783"/>
    </source>
</evidence>